<feature type="chain" id="PRO_5012851113" evidence="1">
    <location>
        <begin position="23"/>
        <end position="231"/>
    </location>
</feature>
<dbReference type="Proteomes" id="UP000198346">
    <property type="component" value="Unassembled WGS sequence"/>
</dbReference>
<dbReference type="PROSITE" id="PS51257">
    <property type="entry name" value="PROKAR_LIPOPROTEIN"/>
    <property type="match status" value="1"/>
</dbReference>
<evidence type="ECO:0000256" key="1">
    <source>
        <dbReference type="SAM" id="SignalP"/>
    </source>
</evidence>
<keyword evidence="4" id="KW-1185">Reference proteome</keyword>
<gene>
    <name evidence="3" type="ORF">SAMN06297382_2729</name>
</gene>
<dbReference type="InterPro" id="IPR007372">
    <property type="entry name" value="Lipid/polyisoprenoid-bd_YceI"/>
</dbReference>
<sequence length="231" mass="24863">MTRSPFLCLVGLLAACAALAPAAGEEAASVPAASADPLPAGTYRLDKYHASLIFRVDHLGFSYYVGRFSDFDAVLSLDPAEPSRARLDAVVRTDSLGLENPPEGFRDTLLGPEWLDAAGHPEMRFQSKRVVVSGPDTARIEGDFTFRGVTRPLTLEARFNGGYAGHPYDPNARIGFSARAVLKRSEYGMTIGLPEPPFNMGVGDAVEVLIEAEFTGPAWKGAPAPQRNNNR</sequence>
<dbReference type="RefSeq" id="WP_089413249.1">
    <property type="nucleotide sequence ID" value="NZ_FZQA01000008.1"/>
</dbReference>
<organism evidence="3 4">
    <name type="scientific">Amphiplicatus metriothermophilus</name>
    <dbReference type="NCBI Taxonomy" id="1519374"/>
    <lineage>
        <taxon>Bacteria</taxon>
        <taxon>Pseudomonadati</taxon>
        <taxon>Pseudomonadota</taxon>
        <taxon>Alphaproteobacteria</taxon>
        <taxon>Parvularculales</taxon>
        <taxon>Parvularculaceae</taxon>
        <taxon>Amphiplicatus</taxon>
    </lineage>
</organism>
<name>A0A239PZB6_9PROT</name>
<evidence type="ECO:0000259" key="2">
    <source>
        <dbReference type="SMART" id="SM00867"/>
    </source>
</evidence>
<proteinExistence type="predicted"/>
<dbReference type="Pfam" id="PF04264">
    <property type="entry name" value="YceI"/>
    <property type="match status" value="1"/>
</dbReference>
<dbReference type="PANTHER" id="PTHR34406:SF1">
    <property type="entry name" value="PROTEIN YCEI"/>
    <property type="match status" value="1"/>
</dbReference>
<keyword evidence="1" id="KW-0732">Signal</keyword>
<dbReference type="InterPro" id="IPR036761">
    <property type="entry name" value="TTHA0802/YceI-like_sf"/>
</dbReference>
<protein>
    <submittedName>
        <fullName evidence="3">Polyisoprenoid-binding protein YceI</fullName>
    </submittedName>
</protein>
<dbReference type="AlphaFoldDB" id="A0A239PZB6"/>
<dbReference type="SMART" id="SM00867">
    <property type="entry name" value="YceI"/>
    <property type="match status" value="1"/>
</dbReference>
<accession>A0A239PZB6</accession>
<feature type="signal peptide" evidence="1">
    <location>
        <begin position="1"/>
        <end position="22"/>
    </location>
</feature>
<dbReference type="OrthoDB" id="9811006at2"/>
<evidence type="ECO:0000313" key="4">
    <source>
        <dbReference type="Proteomes" id="UP000198346"/>
    </source>
</evidence>
<feature type="domain" description="Lipid/polyisoprenoid-binding YceI-like" evidence="2">
    <location>
        <begin position="42"/>
        <end position="215"/>
    </location>
</feature>
<dbReference type="Gene3D" id="2.40.128.110">
    <property type="entry name" value="Lipid/polyisoprenoid-binding, YceI-like"/>
    <property type="match status" value="1"/>
</dbReference>
<reference evidence="3 4" key="1">
    <citation type="submission" date="2017-07" db="EMBL/GenBank/DDBJ databases">
        <authorList>
            <person name="Sun Z.S."/>
            <person name="Albrecht U."/>
            <person name="Echele G."/>
            <person name="Lee C.C."/>
        </authorList>
    </citation>
    <scope>NUCLEOTIDE SEQUENCE [LARGE SCALE GENOMIC DNA]</scope>
    <source>
        <strain evidence="3 4">CGMCC 1.12710</strain>
    </source>
</reference>
<dbReference type="EMBL" id="FZQA01000008">
    <property type="protein sequence ID" value="SNT75418.1"/>
    <property type="molecule type" value="Genomic_DNA"/>
</dbReference>
<dbReference type="PANTHER" id="PTHR34406">
    <property type="entry name" value="PROTEIN YCEI"/>
    <property type="match status" value="1"/>
</dbReference>
<evidence type="ECO:0000313" key="3">
    <source>
        <dbReference type="EMBL" id="SNT75418.1"/>
    </source>
</evidence>
<dbReference type="SUPFAM" id="SSF101874">
    <property type="entry name" value="YceI-like"/>
    <property type="match status" value="1"/>
</dbReference>